<evidence type="ECO:0000313" key="3">
    <source>
        <dbReference type="Proteomes" id="UP000054538"/>
    </source>
</evidence>
<feature type="compositionally biased region" description="Basic and acidic residues" evidence="1">
    <location>
        <begin position="26"/>
        <end position="38"/>
    </location>
</feature>
<sequence length="220" mass="24813">MQEARVSAMIQKQVCLSISPNPELPVHPHPDSEAHGPDFEANFTTNNNGHPSTSTNEAQPEHSPPPPDMETHFFGPADKLYRNYHSKLTGQPCNAAGAFLPDGSPPPPLHNRSDNDWTPYHNRLEFELANFLYMCNQMPEKQIDALLDIWAASLMKSGLDSLFADHKDLYKTINSTPLGNVKWECFSIKHTGIQPEPTENSLPWMNNIYDVWFHTPLNVI</sequence>
<proteinExistence type="predicted"/>
<keyword evidence="3" id="KW-1185">Reference proteome</keyword>
<evidence type="ECO:0000256" key="1">
    <source>
        <dbReference type="SAM" id="MobiDB-lite"/>
    </source>
</evidence>
<feature type="region of interest" description="Disordered" evidence="1">
    <location>
        <begin position="20"/>
        <end position="71"/>
    </location>
</feature>
<dbReference type="Pfam" id="PF18759">
    <property type="entry name" value="Plavaka"/>
    <property type="match status" value="1"/>
</dbReference>
<dbReference type="InterPro" id="IPR041078">
    <property type="entry name" value="Plavaka"/>
</dbReference>
<dbReference type="AlphaFoldDB" id="A0A0D0CTQ7"/>
<gene>
    <name evidence="2" type="ORF">PAXRUDRAFT_28532</name>
</gene>
<dbReference type="EMBL" id="KN826467">
    <property type="protein sequence ID" value="KIK78808.1"/>
    <property type="molecule type" value="Genomic_DNA"/>
</dbReference>
<dbReference type="Proteomes" id="UP000054538">
    <property type="component" value="Unassembled WGS sequence"/>
</dbReference>
<feature type="compositionally biased region" description="Polar residues" evidence="1">
    <location>
        <begin position="42"/>
        <end position="58"/>
    </location>
</feature>
<protein>
    <submittedName>
        <fullName evidence="2">Uncharacterized protein</fullName>
    </submittedName>
</protein>
<feature type="region of interest" description="Disordered" evidence="1">
    <location>
        <begin position="95"/>
        <end position="116"/>
    </location>
</feature>
<organism evidence="2 3">
    <name type="scientific">Paxillus rubicundulus Ve08.2h10</name>
    <dbReference type="NCBI Taxonomy" id="930991"/>
    <lineage>
        <taxon>Eukaryota</taxon>
        <taxon>Fungi</taxon>
        <taxon>Dikarya</taxon>
        <taxon>Basidiomycota</taxon>
        <taxon>Agaricomycotina</taxon>
        <taxon>Agaricomycetes</taxon>
        <taxon>Agaricomycetidae</taxon>
        <taxon>Boletales</taxon>
        <taxon>Paxilineae</taxon>
        <taxon>Paxillaceae</taxon>
        <taxon>Paxillus</taxon>
    </lineage>
</organism>
<reference evidence="2 3" key="1">
    <citation type="submission" date="2014-04" db="EMBL/GenBank/DDBJ databases">
        <authorList>
            <consortium name="DOE Joint Genome Institute"/>
            <person name="Kuo A."/>
            <person name="Kohler A."/>
            <person name="Jargeat P."/>
            <person name="Nagy L.G."/>
            <person name="Floudas D."/>
            <person name="Copeland A."/>
            <person name="Barry K.W."/>
            <person name="Cichocki N."/>
            <person name="Veneault-Fourrey C."/>
            <person name="LaButti K."/>
            <person name="Lindquist E.A."/>
            <person name="Lipzen A."/>
            <person name="Lundell T."/>
            <person name="Morin E."/>
            <person name="Murat C."/>
            <person name="Sun H."/>
            <person name="Tunlid A."/>
            <person name="Henrissat B."/>
            <person name="Grigoriev I.V."/>
            <person name="Hibbett D.S."/>
            <person name="Martin F."/>
            <person name="Nordberg H.P."/>
            <person name="Cantor M.N."/>
            <person name="Hua S.X."/>
        </authorList>
    </citation>
    <scope>NUCLEOTIDE SEQUENCE [LARGE SCALE GENOMIC DNA]</scope>
    <source>
        <strain evidence="2 3">Ve08.2h10</strain>
    </source>
</reference>
<reference evidence="3" key="2">
    <citation type="submission" date="2015-01" db="EMBL/GenBank/DDBJ databases">
        <title>Evolutionary Origins and Diversification of the Mycorrhizal Mutualists.</title>
        <authorList>
            <consortium name="DOE Joint Genome Institute"/>
            <consortium name="Mycorrhizal Genomics Consortium"/>
            <person name="Kohler A."/>
            <person name="Kuo A."/>
            <person name="Nagy L.G."/>
            <person name="Floudas D."/>
            <person name="Copeland A."/>
            <person name="Barry K.W."/>
            <person name="Cichocki N."/>
            <person name="Veneault-Fourrey C."/>
            <person name="LaButti K."/>
            <person name="Lindquist E.A."/>
            <person name="Lipzen A."/>
            <person name="Lundell T."/>
            <person name="Morin E."/>
            <person name="Murat C."/>
            <person name="Riley R."/>
            <person name="Ohm R."/>
            <person name="Sun H."/>
            <person name="Tunlid A."/>
            <person name="Henrissat B."/>
            <person name="Grigoriev I.V."/>
            <person name="Hibbett D.S."/>
            <person name="Martin F."/>
        </authorList>
    </citation>
    <scope>NUCLEOTIDE SEQUENCE [LARGE SCALE GENOMIC DNA]</scope>
    <source>
        <strain evidence="3">Ve08.2h10</strain>
    </source>
</reference>
<evidence type="ECO:0000313" key="2">
    <source>
        <dbReference type="EMBL" id="KIK78808.1"/>
    </source>
</evidence>
<dbReference type="HOGENOM" id="CLU_006344_7_3_1"/>
<dbReference type="InParanoid" id="A0A0D0CTQ7"/>
<name>A0A0D0CTQ7_9AGAM</name>
<dbReference type="OrthoDB" id="3199698at2759"/>
<accession>A0A0D0CTQ7</accession>